<organism evidence="3 4">
    <name type="scientific">Globisporangium ultimum (strain ATCC 200006 / CBS 805.95 / DAOM BR144)</name>
    <name type="common">Pythium ultimum</name>
    <dbReference type="NCBI Taxonomy" id="431595"/>
    <lineage>
        <taxon>Eukaryota</taxon>
        <taxon>Sar</taxon>
        <taxon>Stramenopiles</taxon>
        <taxon>Oomycota</taxon>
        <taxon>Peronosporomycetes</taxon>
        <taxon>Pythiales</taxon>
        <taxon>Pythiaceae</taxon>
        <taxon>Globisporangium</taxon>
    </lineage>
</organism>
<evidence type="ECO:0008006" key="5">
    <source>
        <dbReference type="Google" id="ProtNLM"/>
    </source>
</evidence>
<evidence type="ECO:0000313" key="3">
    <source>
        <dbReference type="EnsemblProtists" id="PYU1_T001517"/>
    </source>
</evidence>
<feature type="signal peptide" evidence="2">
    <location>
        <begin position="1"/>
        <end position="23"/>
    </location>
</feature>
<feature type="compositionally biased region" description="Acidic residues" evidence="1">
    <location>
        <begin position="252"/>
        <end position="268"/>
    </location>
</feature>
<feature type="compositionally biased region" description="Low complexity" evidence="1">
    <location>
        <begin position="270"/>
        <end position="288"/>
    </location>
</feature>
<dbReference type="InParanoid" id="K3W976"/>
<dbReference type="VEuPathDB" id="FungiDB:PYU1_G001517"/>
<dbReference type="Proteomes" id="UP000019132">
    <property type="component" value="Unassembled WGS sequence"/>
</dbReference>
<accession>K3W976</accession>
<dbReference type="EnsemblProtists" id="PYU1_T001517">
    <property type="protein sequence ID" value="PYU1_T001517"/>
    <property type="gene ID" value="PYU1_G001517"/>
</dbReference>
<feature type="compositionally biased region" description="Basic residues" evidence="1">
    <location>
        <begin position="289"/>
        <end position="303"/>
    </location>
</feature>
<dbReference type="eggNOG" id="ENOG502SM1N">
    <property type="taxonomic scope" value="Eukaryota"/>
</dbReference>
<protein>
    <recommendedName>
        <fullName evidence="5">Chitin-binding type-4 domain-containing protein</fullName>
    </recommendedName>
</protein>
<reference evidence="3" key="3">
    <citation type="submission" date="2015-02" db="UniProtKB">
        <authorList>
            <consortium name="EnsemblProtists"/>
        </authorList>
    </citation>
    <scope>IDENTIFICATION</scope>
    <source>
        <strain evidence="3">DAOM BR144</strain>
    </source>
</reference>
<reference evidence="4" key="1">
    <citation type="journal article" date="2010" name="Genome Biol.">
        <title>Genome sequence of the necrotrophic plant pathogen Pythium ultimum reveals original pathogenicity mechanisms and effector repertoire.</title>
        <authorList>
            <person name="Levesque C.A."/>
            <person name="Brouwer H."/>
            <person name="Cano L."/>
            <person name="Hamilton J.P."/>
            <person name="Holt C."/>
            <person name="Huitema E."/>
            <person name="Raffaele S."/>
            <person name="Robideau G.P."/>
            <person name="Thines M."/>
            <person name="Win J."/>
            <person name="Zerillo M.M."/>
            <person name="Beakes G.W."/>
            <person name="Boore J.L."/>
            <person name="Busam D."/>
            <person name="Dumas B."/>
            <person name="Ferriera S."/>
            <person name="Fuerstenberg S.I."/>
            <person name="Gachon C.M."/>
            <person name="Gaulin E."/>
            <person name="Govers F."/>
            <person name="Grenville-Briggs L."/>
            <person name="Horner N."/>
            <person name="Hostetler J."/>
            <person name="Jiang R.H."/>
            <person name="Johnson J."/>
            <person name="Krajaejun T."/>
            <person name="Lin H."/>
            <person name="Meijer H.J."/>
            <person name="Moore B."/>
            <person name="Morris P."/>
            <person name="Phuntmart V."/>
            <person name="Puiu D."/>
            <person name="Shetty J."/>
            <person name="Stajich J.E."/>
            <person name="Tripathy S."/>
            <person name="Wawra S."/>
            <person name="van West P."/>
            <person name="Whitty B.R."/>
            <person name="Coutinho P.M."/>
            <person name="Henrissat B."/>
            <person name="Martin F."/>
            <person name="Thomas P.D."/>
            <person name="Tyler B.M."/>
            <person name="De Vries R.P."/>
            <person name="Kamoun S."/>
            <person name="Yandell M."/>
            <person name="Tisserat N."/>
            <person name="Buell C.R."/>
        </authorList>
    </citation>
    <scope>NUCLEOTIDE SEQUENCE</scope>
    <source>
        <strain evidence="4">DAOM:BR144</strain>
    </source>
</reference>
<proteinExistence type="predicted"/>
<evidence type="ECO:0000256" key="1">
    <source>
        <dbReference type="SAM" id="MobiDB-lite"/>
    </source>
</evidence>
<name>K3W976_GLOUD</name>
<dbReference type="OMA" id="PGPCETW"/>
<reference evidence="4" key="2">
    <citation type="submission" date="2010-04" db="EMBL/GenBank/DDBJ databases">
        <authorList>
            <person name="Buell R."/>
            <person name="Hamilton J."/>
            <person name="Hostetler J."/>
        </authorList>
    </citation>
    <scope>NUCLEOTIDE SEQUENCE [LARGE SCALE GENOMIC DNA]</scope>
    <source>
        <strain evidence="4">DAOM:BR144</strain>
    </source>
</reference>
<dbReference type="AlphaFoldDB" id="K3W976"/>
<feature type="chain" id="PRO_5003870819" description="Chitin-binding type-4 domain-containing protein" evidence="2">
    <location>
        <begin position="24"/>
        <end position="311"/>
    </location>
</feature>
<dbReference type="STRING" id="431595.K3W976"/>
<evidence type="ECO:0000256" key="2">
    <source>
        <dbReference type="SAM" id="SignalP"/>
    </source>
</evidence>
<sequence>MVGRTFSSGLLVAVAFGVASVNAHGFLAIPAPFFKTGVDITSYTSTIMGDATYPGFAFNTAPSINMENFVKNFKNDAKHPNLRALVEKEAKVVATGADAQCGWTDPSKTSYTLTNSTITYGRNFEGTGEGFVHPGPCETWCDDVMVQQDMHCDETYNKPNKAAVIPIDVAKCKGAKQLTTYWIAMHGNEWQVYLDCVGLTGSASGGSSTSKTPKPTTKAPAVASPAPATTAPVDADADDETPAPATTVPVDSDADDETPTPADDEYADETPAPTTVTPAATSATTPTPTKKKCNAKSRKLSGIRKHEDPHI</sequence>
<keyword evidence="2" id="KW-0732">Signal</keyword>
<dbReference type="EMBL" id="GL376626">
    <property type="status" value="NOT_ANNOTATED_CDS"/>
    <property type="molecule type" value="Genomic_DNA"/>
</dbReference>
<feature type="compositionally biased region" description="Low complexity" evidence="1">
    <location>
        <begin position="204"/>
        <end position="234"/>
    </location>
</feature>
<feature type="region of interest" description="Disordered" evidence="1">
    <location>
        <begin position="204"/>
        <end position="311"/>
    </location>
</feature>
<dbReference type="HOGENOM" id="CLU_046500_0_2_1"/>
<keyword evidence="4" id="KW-1185">Reference proteome</keyword>
<evidence type="ECO:0000313" key="4">
    <source>
        <dbReference type="Proteomes" id="UP000019132"/>
    </source>
</evidence>
<feature type="compositionally biased region" description="Low complexity" evidence="1">
    <location>
        <begin position="242"/>
        <end position="251"/>
    </location>
</feature>